<dbReference type="Pfam" id="PF00707">
    <property type="entry name" value="IF3_C"/>
    <property type="match status" value="1"/>
</dbReference>
<sequence length="172" mass="19415">MKEINEQQINEEIRDKEIRVIDTNGDQLGIMSAKDAQKIANSKSLDLVKIAPQAKPPVCKIMDYGKYKYELAKKEKEARKNQKIVDVKEIRLSPSIETHDLSVKANNAIKFLKSGDKVKVSMRFRGRELSNISKGQGVIKQFASMLEEVSVVEKEAKLEGKQMIMILAPKNA</sequence>
<evidence type="ECO:0000313" key="7">
    <source>
        <dbReference type="Proteomes" id="UP000779508"/>
    </source>
</evidence>
<dbReference type="PANTHER" id="PTHR10938:SF0">
    <property type="entry name" value="TRANSLATION INITIATION FACTOR IF-3, MITOCHONDRIAL"/>
    <property type="match status" value="1"/>
</dbReference>
<gene>
    <name evidence="1 6" type="primary">infC</name>
    <name evidence="6" type="ORF">KQI88_11330</name>
</gene>
<dbReference type="PROSITE" id="PS00938">
    <property type="entry name" value="IF3"/>
    <property type="match status" value="1"/>
</dbReference>
<evidence type="ECO:0000256" key="3">
    <source>
        <dbReference type="RuleBase" id="RU000646"/>
    </source>
</evidence>
<dbReference type="GO" id="GO:0003743">
    <property type="term" value="F:translation initiation factor activity"/>
    <property type="evidence" value="ECO:0007669"/>
    <property type="project" value="UniProtKB-KW"/>
</dbReference>
<dbReference type="Pfam" id="PF05198">
    <property type="entry name" value="IF3_N"/>
    <property type="match status" value="1"/>
</dbReference>
<dbReference type="InterPro" id="IPR001288">
    <property type="entry name" value="Translation_initiation_fac_3"/>
</dbReference>
<protein>
    <recommendedName>
        <fullName evidence="1 2">Translation initiation factor IF-3</fullName>
    </recommendedName>
</protein>
<evidence type="ECO:0000259" key="5">
    <source>
        <dbReference type="Pfam" id="PF05198"/>
    </source>
</evidence>
<keyword evidence="1" id="KW-0963">Cytoplasm</keyword>
<reference evidence="6 7" key="1">
    <citation type="submission" date="2021-06" db="EMBL/GenBank/DDBJ databases">
        <authorList>
            <person name="Sun Q."/>
            <person name="Li D."/>
        </authorList>
    </citation>
    <scope>NUCLEOTIDE SEQUENCE [LARGE SCALE GENOMIC DNA]</scope>
    <source>
        <strain evidence="6 7">MSJ-5</strain>
    </source>
</reference>
<name>A0ABS6G4D2_9FIRM</name>
<comment type="caution">
    <text evidence="6">The sequence shown here is derived from an EMBL/GenBank/DDBJ whole genome shotgun (WGS) entry which is preliminary data.</text>
</comment>
<dbReference type="InterPro" id="IPR019814">
    <property type="entry name" value="Translation_initiation_fac_3_N"/>
</dbReference>
<dbReference type="Proteomes" id="UP000779508">
    <property type="component" value="Unassembled WGS sequence"/>
</dbReference>
<feature type="domain" description="Translation initiation factor 3 N-terminal" evidence="5">
    <location>
        <begin position="9"/>
        <end position="78"/>
    </location>
</feature>
<feature type="domain" description="Translation initiation factor 3 C-terminal" evidence="4">
    <location>
        <begin position="85"/>
        <end position="170"/>
    </location>
</feature>
<accession>A0ABS6G4D2</accession>
<keyword evidence="1 3" id="KW-0648">Protein biosynthesis</keyword>
<keyword evidence="7" id="KW-1185">Reference proteome</keyword>
<dbReference type="EMBL" id="JAHLQK010000004">
    <property type="protein sequence ID" value="MBU5677006.1"/>
    <property type="molecule type" value="Genomic_DNA"/>
</dbReference>
<evidence type="ECO:0000259" key="4">
    <source>
        <dbReference type="Pfam" id="PF00707"/>
    </source>
</evidence>
<evidence type="ECO:0000256" key="1">
    <source>
        <dbReference type="HAMAP-Rule" id="MF_00080"/>
    </source>
</evidence>
<dbReference type="PANTHER" id="PTHR10938">
    <property type="entry name" value="TRANSLATION INITIATION FACTOR IF-3"/>
    <property type="match status" value="1"/>
</dbReference>
<dbReference type="NCBIfam" id="TIGR00168">
    <property type="entry name" value="infC"/>
    <property type="match status" value="1"/>
</dbReference>
<dbReference type="InterPro" id="IPR019813">
    <property type="entry name" value="Translation_initiation_fac3_CS"/>
</dbReference>
<proteinExistence type="inferred from homology"/>
<dbReference type="HAMAP" id="MF_00080">
    <property type="entry name" value="IF_3"/>
    <property type="match status" value="1"/>
</dbReference>
<evidence type="ECO:0000313" key="6">
    <source>
        <dbReference type="EMBL" id="MBU5677006.1"/>
    </source>
</evidence>
<comment type="subunit">
    <text evidence="1 3">Monomer.</text>
</comment>
<organism evidence="6 7">
    <name type="scientific">Alkaliphilus flagellatus</name>
    <dbReference type="NCBI Taxonomy" id="2841507"/>
    <lineage>
        <taxon>Bacteria</taxon>
        <taxon>Bacillati</taxon>
        <taxon>Bacillota</taxon>
        <taxon>Clostridia</taxon>
        <taxon>Peptostreptococcales</taxon>
        <taxon>Natronincolaceae</taxon>
        <taxon>Alkaliphilus</taxon>
    </lineage>
</organism>
<comment type="function">
    <text evidence="1 3">IF-3 binds to the 30S ribosomal subunit and shifts the equilibrium between 70S ribosomes and their 50S and 30S subunits in favor of the free subunits, thus enhancing the availability of 30S subunits on which protein synthesis initiation begins.</text>
</comment>
<keyword evidence="1 3" id="KW-0396">Initiation factor</keyword>
<evidence type="ECO:0000256" key="2">
    <source>
        <dbReference type="NCBIfam" id="TIGR00168"/>
    </source>
</evidence>
<comment type="similarity">
    <text evidence="1 3">Belongs to the IF-3 family.</text>
</comment>
<dbReference type="InterPro" id="IPR019815">
    <property type="entry name" value="Translation_initiation_fac_3_C"/>
</dbReference>
<comment type="subcellular location">
    <subcellularLocation>
        <location evidence="1 3">Cytoplasm</location>
    </subcellularLocation>
</comment>